<protein>
    <submittedName>
        <fullName evidence="8">Fibroblast growth factor-binding protein 1</fullName>
    </submittedName>
</protein>
<dbReference type="EMBL" id="CM015714">
    <property type="protein sequence ID" value="KAF3687824.1"/>
    <property type="molecule type" value="Genomic_DNA"/>
</dbReference>
<name>A0A6G1PCH7_CHAAH</name>
<evidence type="ECO:0000256" key="7">
    <source>
        <dbReference type="SAM" id="SignalP"/>
    </source>
</evidence>
<keyword evidence="3" id="KW-0964">Secreted</keyword>
<evidence type="ECO:0000256" key="4">
    <source>
        <dbReference type="ARBA" id="ARBA00022729"/>
    </source>
</evidence>
<evidence type="ECO:0000313" key="9">
    <source>
        <dbReference type="Proteomes" id="UP000503349"/>
    </source>
</evidence>
<proteinExistence type="inferred from homology"/>
<dbReference type="GO" id="GO:0019838">
    <property type="term" value="F:growth factor binding"/>
    <property type="evidence" value="ECO:0007669"/>
    <property type="project" value="UniProtKB-KW"/>
</dbReference>
<organism evidence="8 9">
    <name type="scientific">Channa argus</name>
    <name type="common">Northern snakehead</name>
    <name type="synonym">Ophicephalus argus</name>
    <dbReference type="NCBI Taxonomy" id="215402"/>
    <lineage>
        <taxon>Eukaryota</taxon>
        <taxon>Metazoa</taxon>
        <taxon>Chordata</taxon>
        <taxon>Craniata</taxon>
        <taxon>Vertebrata</taxon>
        <taxon>Euteleostomi</taxon>
        <taxon>Actinopterygii</taxon>
        <taxon>Neopterygii</taxon>
        <taxon>Teleostei</taxon>
        <taxon>Neoteleostei</taxon>
        <taxon>Acanthomorphata</taxon>
        <taxon>Anabantaria</taxon>
        <taxon>Anabantiformes</taxon>
        <taxon>Channoidei</taxon>
        <taxon>Channidae</taxon>
        <taxon>Channa</taxon>
    </lineage>
</organism>
<dbReference type="Proteomes" id="UP000503349">
    <property type="component" value="Chromosome 3"/>
</dbReference>
<evidence type="ECO:0000256" key="1">
    <source>
        <dbReference type="ARBA" id="ARBA00004613"/>
    </source>
</evidence>
<gene>
    <name evidence="8" type="ORF">EXN66_Car003496</name>
</gene>
<evidence type="ECO:0000256" key="6">
    <source>
        <dbReference type="ARBA" id="ARBA00023183"/>
    </source>
</evidence>
<keyword evidence="6" id="KW-0340">Growth factor binding</keyword>
<keyword evidence="5" id="KW-1015">Disulfide bond</keyword>
<feature type="signal peptide" evidence="7">
    <location>
        <begin position="1"/>
        <end position="22"/>
    </location>
</feature>
<dbReference type="GO" id="GO:0007267">
    <property type="term" value="P:cell-cell signaling"/>
    <property type="evidence" value="ECO:0007669"/>
    <property type="project" value="TreeGrafter"/>
</dbReference>
<keyword evidence="9" id="KW-1185">Reference proteome</keyword>
<reference evidence="9" key="2">
    <citation type="submission" date="2019-02" db="EMBL/GenBank/DDBJ databases">
        <title>Opniocepnalus argus Var Kimnra genome.</title>
        <authorList>
            <person name="Zhou C."/>
            <person name="Xiao S."/>
        </authorList>
    </citation>
    <scope>NUCLEOTIDE SEQUENCE [LARGE SCALE GENOMIC DNA]</scope>
</reference>
<keyword evidence="4 7" id="KW-0732">Signal</keyword>
<reference evidence="8 9" key="1">
    <citation type="submission" date="2019-02" db="EMBL/GenBank/DDBJ databases">
        <title>Opniocepnalus argus genome.</title>
        <authorList>
            <person name="Zhou C."/>
            <person name="Xiao S."/>
        </authorList>
    </citation>
    <scope>NUCLEOTIDE SEQUENCE [LARGE SCALE GENOMIC DNA]</scope>
    <source>
        <strain evidence="8">OARG1902GOOAL</strain>
        <tissue evidence="8">Muscle</tissue>
    </source>
</reference>
<evidence type="ECO:0000256" key="3">
    <source>
        <dbReference type="ARBA" id="ARBA00022525"/>
    </source>
</evidence>
<dbReference type="AlphaFoldDB" id="A0A6G1PCH7"/>
<comment type="similarity">
    <text evidence="2">Belongs to the fibroblast growth factor-binding protein family.</text>
</comment>
<accession>A0A6G1PCH7</accession>
<evidence type="ECO:0000256" key="2">
    <source>
        <dbReference type="ARBA" id="ARBA00008326"/>
    </source>
</evidence>
<dbReference type="PANTHER" id="PTHR15258">
    <property type="entry name" value="FGF BINDING PROTEIN-RELATED"/>
    <property type="match status" value="1"/>
</dbReference>
<evidence type="ECO:0000256" key="5">
    <source>
        <dbReference type="ARBA" id="ARBA00023157"/>
    </source>
</evidence>
<dbReference type="GO" id="GO:0005576">
    <property type="term" value="C:extracellular region"/>
    <property type="evidence" value="ECO:0007669"/>
    <property type="project" value="UniProtKB-SubCell"/>
</dbReference>
<dbReference type="InterPro" id="IPR010510">
    <property type="entry name" value="FGF1-bd"/>
</dbReference>
<feature type="chain" id="PRO_5026109994" evidence="7">
    <location>
        <begin position="23"/>
        <end position="172"/>
    </location>
</feature>
<dbReference type="PANTHER" id="PTHR15258:SF2">
    <property type="entry name" value="FIBROBLAST GROWTH FACTOR-BINDING PROTEIN 1"/>
    <property type="match status" value="1"/>
</dbReference>
<sequence length="172" mass="18644">MLLLRTFAPWLLLGFLGGQVTAAPGRAQRLGDKAAETGRGKFTTRDQMQCTWASRDVGDTVKLSVKCENPEARHISLMCQYVAKPRSCPGYLSEPRAFWKQVARALKKLQGKVCTDERALVKAGMCKRAPFKLDKGNCSSDRGAPGSRSPGGASCLRCADCLHGSRGPPENC</sequence>
<evidence type="ECO:0000313" key="8">
    <source>
        <dbReference type="EMBL" id="KAF3687824.1"/>
    </source>
</evidence>
<dbReference type="Pfam" id="PF06473">
    <property type="entry name" value="FGF-BP1"/>
    <property type="match status" value="1"/>
</dbReference>
<comment type="subcellular location">
    <subcellularLocation>
        <location evidence="1">Secreted</location>
    </subcellularLocation>
</comment>